<gene>
    <name evidence="1" type="ORF">BBK36DRAFT_19330</name>
</gene>
<accession>A0A2T4BBJ2</accession>
<dbReference type="GeneID" id="36605992"/>
<dbReference type="OrthoDB" id="3365636at2759"/>
<dbReference type="EMBL" id="KZ680212">
    <property type="protein sequence ID" value="PTB66687.1"/>
    <property type="molecule type" value="Genomic_DNA"/>
</dbReference>
<name>A0A2T4BBJ2_9HYPO</name>
<proteinExistence type="predicted"/>
<sequence>MPIWIVCPNKSGCVPIGLKKASRYEITFPREKRRSLPLVNYQQVFYDFVNHIILVSFSSTEEFSLLRRHEPRLLLAAINAACRASDLSLFRKLYSHVRGNLSKQVMVQGRRSLELVQIGTSVMIEWYDSPGSMRHLGLLHKDPNGAGVMVRKLGLWPWSEEVVGAEHTVTAAGWRATFAAYLTILMQANIQLISLPPCLCFVCSSVDEYE</sequence>
<protein>
    <submittedName>
        <fullName evidence="1">Uncharacterized protein</fullName>
    </submittedName>
</protein>
<evidence type="ECO:0000313" key="1">
    <source>
        <dbReference type="EMBL" id="PTB66687.1"/>
    </source>
</evidence>
<dbReference type="AlphaFoldDB" id="A0A2T4BBJ2"/>
<dbReference type="RefSeq" id="XP_024750007.1">
    <property type="nucleotide sequence ID" value="XM_024897874.1"/>
</dbReference>
<evidence type="ECO:0000313" key="2">
    <source>
        <dbReference type="Proteomes" id="UP000241546"/>
    </source>
</evidence>
<reference evidence="2" key="1">
    <citation type="submission" date="2016-07" db="EMBL/GenBank/DDBJ databases">
        <title>Multiple horizontal gene transfer events from other fungi enriched the ability of initially mycotrophic Trichoderma (Ascomycota) to feed on dead plant biomass.</title>
        <authorList>
            <consortium name="DOE Joint Genome Institute"/>
            <person name="Atanasova L."/>
            <person name="Chenthamara K."/>
            <person name="Zhang J."/>
            <person name="Grujic M."/>
            <person name="Henrissat B."/>
            <person name="Kuo A."/>
            <person name="Aerts A."/>
            <person name="Salamov A."/>
            <person name="Lipzen A."/>
            <person name="Labutti K."/>
            <person name="Barry K."/>
            <person name="Miao Y."/>
            <person name="Rahimi M.J."/>
            <person name="Shen Q."/>
            <person name="Grigoriev I.V."/>
            <person name="Kubicek C.P."/>
            <person name="Druzhinina I.S."/>
        </authorList>
    </citation>
    <scope>NUCLEOTIDE SEQUENCE [LARGE SCALE GENOMIC DNA]</scope>
    <source>
        <strain evidence="2">TUCIM 6016</strain>
    </source>
</reference>
<keyword evidence="2" id="KW-1185">Reference proteome</keyword>
<organism evidence="1 2">
    <name type="scientific">Trichoderma citrinoviride</name>
    <dbReference type="NCBI Taxonomy" id="58853"/>
    <lineage>
        <taxon>Eukaryota</taxon>
        <taxon>Fungi</taxon>
        <taxon>Dikarya</taxon>
        <taxon>Ascomycota</taxon>
        <taxon>Pezizomycotina</taxon>
        <taxon>Sordariomycetes</taxon>
        <taxon>Hypocreomycetidae</taxon>
        <taxon>Hypocreales</taxon>
        <taxon>Hypocreaceae</taxon>
        <taxon>Trichoderma</taxon>
    </lineage>
</organism>
<dbReference type="Proteomes" id="UP000241546">
    <property type="component" value="Unassembled WGS sequence"/>
</dbReference>